<proteinExistence type="predicted"/>
<accession>A0AAU9JWW3</accession>
<feature type="region of interest" description="Disordered" evidence="5">
    <location>
        <begin position="208"/>
        <end position="227"/>
    </location>
</feature>
<dbReference type="InterPro" id="IPR017455">
    <property type="entry name" value="Znf_FYVE-rel"/>
</dbReference>
<dbReference type="InterPro" id="IPR013083">
    <property type="entry name" value="Znf_RING/FYVE/PHD"/>
</dbReference>
<protein>
    <recommendedName>
        <fullName evidence="6">FYVE-type domain-containing protein</fullName>
    </recommendedName>
</protein>
<keyword evidence="1" id="KW-0479">Metal-binding</keyword>
<keyword evidence="8" id="KW-1185">Reference proteome</keyword>
<evidence type="ECO:0000256" key="1">
    <source>
        <dbReference type="ARBA" id="ARBA00022723"/>
    </source>
</evidence>
<dbReference type="AlphaFoldDB" id="A0AAU9JWW3"/>
<dbReference type="PROSITE" id="PS50178">
    <property type="entry name" value="ZF_FYVE"/>
    <property type="match status" value="1"/>
</dbReference>
<evidence type="ECO:0000313" key="7">
    <source>
        <dbReference type="EMBL" id="CAG9330026.1"/>
    </source>
</evidence>
<gene>
    <name evidence="7" type="ORF">BSTOLATCC_MIC50139</name>
</gene>
<evidence type="ECO:0000259" key="6">
    <source>
        <dbReference type="PROSITE" id="PS50178"/>
    </source>
</evidence>
<evidence type="ECO:0000313" key="8">
    <source>
        <dbReference type="Proteomes" id="UP001162131"/>
    </source>
</evidence>
<name>A0AAU9JWW3_9CILI</name>
<organism evidence="7 8">
    <name type="scientific">Blepharisma stoltei</name>
    <dbReference type="NCBI Taxonomy" id="1481888"/>
    <lineage>
        <taxon>Eukaryota</taxon>
        <taxon>Sar</taxon>
        <taxon>Alveolata</taxon>
        <taxon>Ciliophora</taxon>
        <taxon>Postciliodesmatophora</taxon>
        <taxon>Heterotrichea</taxon>
        <taxon>Heterotrichida</taxon>
        <taxon>Blepharismidae</taxon>
        <taxon>Blepharisma</taxon>
    </lineage>
</organism>
<sequence length="227" mass="26769">MGLNYSKELQLTDEIKAKDFHGQFYRCTMKQGQTSPYWFWQPIKLKLSQGILQCYNNEKIDSSINMSQHTFVSVQDPQLREFIIIIIRDSAITFWRIRAQKLCDMAEWVYALRVSKRPNVKILEKCQICSQKIQNDRRSSYCRFCGNILCKKCTHYKANLEIMGYKSKQIICKNCITEVRSVKKLEAFARLKIKEQNETKLERSMSFQGDMNHAGNRPDRSYSVDFT</sequence>
<evidence type="ECO:0000256" key="2">
    <source>
        <dbReference type="ARBA" id="ARBA00022771"/>
    </source>
</evidence>
<dbReference type="SUPFAM" id="SSF50729">
    <property type="entry name" value="PH domain-like"/>
    <property type="match status" value="1"/>
</dbReference>
<keyword evidence="3" id="KW-0862">Zinc</keyword>
<dbReference type="Pfam" id="PF01363">
    <property type="entry name" value="FYVE"/>
    <property type="match status" value="1"/>
</dbReference>
<keyword evidence="2 4" id="KW-0863">Zinc-finger</keyword>
<dbReference type="GO" id="GO:0008270">
    <property type="term" value="F:zinc ion binding"/>
    <property type="evidence" value="ECO:0007669"/>
    <property type="project" value="UniProtKB-KW"/>
</dbReference>
<feature type="compositionally biased region" description="Basic and acidic residues" evidence="5">
    <location>
        <begin position="216"/>
        <end position="227"/>
    </location>
</feature>
<evidence type="ECO:0000256" key="5">
    <source>
        <dbReference type="SAM" id="MobiDB-lite"/>
    </source>
</evidence>
<dbReference type="CDD" id="cd00065">
    <property type="entry name" value="FYVE_like_SF"/>
    <property type="match status" value="1"/>
</dbReference>
<dbReference type="InterPro" id="IPR011011">
    <property type="entry name" value="Znf_FYVE_PHD"/>
</dbReference>
<reference evidence="7" key="1">
    <citation type="submission" date="2021-09" db="EMBL/GenBank/DDBJ databases">
        <authorList>
            <consortium name="AG Swart"/>
            <person name="Singh M."/>
            <person name="Singh A."/>
            <person name="Seah K."/>
            <person name="Emmerich C."/>
        </authorList>
    </citation>
    <scope>NUCLEOTIDE SEQUENCE</scope>
    <source>
        <strain evidence="7">ATCC30299</strain>
    </source>
</reference>
<dbReference type="EMBL" id="CAJZBQ010000050">
    <property type="protein sequence ID" value="CAG9330026.1"/>
    <property type="molecule type" value="Genomic_DNA"/>
</dbReference>
<dbReference type="SMART" id="SM00064">
    <property type="entry name" value="FYVE"/>
    <property type="match status" value="1"/>
</dbReference>
<dbReference type="InterPro" id="IPR000306">
    <property type="entry name" value="Znf_FYVE"/>
</dbReference>
<comment type="caution">
    <text evidence="7">The sequence shown here is derived from an EMBL/GenBank/DDBJ whole genome shotgun (WGS) entry which is preliminary data.</text>
</comment>
<evidence type="ECO:0000256" key="4">
    <source>
        <dbReference type="PROSITE-ProRule" id="PRU00091"/>
    </source>
</evidence>
<dbReference type="Proteomes" id="UP001162131">
    <property type="component" value="Unassembled WGS sequence"/>
</dbReference>
<feature type="domain" description="FYVE-type" evidence="6">
    <location>
        <begin position="126"/>
        <end position="180"/>
    </location>
</feature>
<dbReference type="Gene3D" id="3.30.40.10">
    <property type="entry name" value="Zinc/RING finger domain, C3HC4 (zinc finger)"/>
    <property type="match status" value="1"/>
</dbReference>
<dbReference type="SUPFAM" id="SSF57903">
    <property type="entry name" value="FYVE/PHD zinc finger"/>
    <property type="match status" value="1"/>
</dbReference>
<evidence type="ECO:0000256" key="3">
    <source>
        <dbReference type="ARBA" id="ARBA00022833"/>
    </source>
</evidence>